<dbReference type="RefSeq" id="XP_062658703.1">
    <property type="nucleotide sequence ID" value="XM_062805212.1"/>
</dbReference>
<feature type="region of interest" description="Disordered" evidence="1">
    <location>
        <begin position="163"/>
        <end position="187"/>
    </location>
</feature>
<evidence type="ECO:0000313" key="3">
    <source>
        <dbReference type="Proteomes" id="UP001278766"/>
    </source>
</evidence>
<reference evidence="2" key="2">
    <citation type="submission" date="2023-06" db="EMBL/GenBank/DDBJ databases">
        <authorList>
            <consortium name="Lawrence Berkeley National Laboratory"/>
            <person name="Haridas S."/>
            <person name="Hensen N."/>
            <person name="Bonometti L."/>
            <person name="Westerberg I."/>
            <person name="Brannstrom I.O."/>
            <person name="Guillou S."/>
            <person name="Cros-Aarteil S."/>
            <person name="Calhoun S."/>
            <person name="Kuo A."/>
            <person name="Mondo S."/>
            <person name="Pangilinan J."/>
            <person name="Riley R."/>
            <person name="Labutti K."/>
            <person name="Andreopoulos B."/>
            <person name="Lipzen A."/>
            <person name="Chen C."/>
            <person name="Yanf M."/>
            <person name="Daum C."/>
            <person name="Ng V."/>
            <person name="Clum A."/>
            <person name="Steindorff A."/>
            <person name="Ohm R."/>
            <person name="Martin F."/>
            <person name="Silar P."/>
            <person name="Natvig D."/>
            <person name="Lalanne C."/>
            <person name="Gautier V."/>
            <person name="Ament-Velasquez S.L."/>
            <person name="Kruys A."/>
            <person name="Hutchinson M.I."/>
            <person name="Powell A.J."/>
            <person name="Barry K."/>
            <person name="Miller A.N."/>
            <person name="Grigoriev I.V."/>
            <person name="Debuchy R."/>
            <person name="Gladieux P."/>
            <person name="Thoren M.H."/>
            <person name="Johannesson H."/>
        </authorList>
    </citation>
    <scope>NUCLEOTIDE SEQUENCE</scope>
    <source>
        <strain evidence="2">CBS 168.71</strain>
    </source>
</reference>
<dbReference type="AlphaFoldDB" id="A0AAE0LSH3"/>
<reference evidence="2" key="1">
    <citation type="journal article" date="2023" name="Mol. Phylogenet. Evol.">
        <title>Genome-scale phylogeny and comparative genomics of the fungal order Sordariales.</title>
        <authorList>
            <person name="Hensen N."/>
            <person name="Bonometti L."/>
            <person name="Westerberg I."/>
            <person name="Brannstrom I.O."/>
            <person name="Guillou S."/>
            <person name="Cros-Aarteil S."/>
            <person name="Calhoun S."/>
            <person name="Haridas S."/>
            <person name="Kuo A."/>
            <person name="Mondo S."/>
            <person name="Pangilinan J."/>
            <person name="Riley R."/>
            <person name="LaButti K."/>
            <person name="Andreopoulos B."/>
            <person name="Lipzen A."/>
            <person name="Chen C."/>
            <person name="Yan M."/>
            <person name="Daum C."/>
            <person name="Ng V."/>
            <person name="Clum A."/>
            <person name="Steindorff A."/>
            <person name="Ohm R.A."/>
            <person name="Martin F."/>
            <person name="Silar P."/>
            <person name="Natvig D.O."/>
            <person name="Lalanne C."/>
            <person name="Gautier V."/>
            <person name="Ament-Velasquez S.L."/>
            <person name="Kruys A."/>
            <person name="Hutchinson M.I."/>
            <person name="Powell A.J."/>
            <person name="Barry K."/>
            <person name="Miller A.N."/>
            <person name="Grigoriev I.V."/>
            <person name="Debuchy R."/>
            <person name="Gladieux P."/>
            <person name="Hiltunen Thoren M."/>
            <person name="Johannesson H."/>
        </authorList>
    </citation>
    <scope>NUCLEOTIDE SEQUENCE</scope>
    <source>
        <strain evidence="2">CBS 168.71</strain>
    </source>
</reference>
<dbReference type="GeneID" id="87842160"/>
<accession>A0AAE0LSH3</accession>
<protein>
    <submittedName>
        <fullName evidence="2">Uncharacterized protein</fullName>
    </submittedName>
</protein>
<proteinExistence type="predicted"/>
<dbReference type="PANTHER" id="PTHR38847">
    <property type="match status" value="1"/>
</dbReference>
<comment type="caution">
    <text evidence="2">The sequence shown here is derived from an EMBL/GenBank/DDBJ whole genome shotgun (WGS) entry which is preliminary data.</text>
</comment>
<evidence type="ECO:0000313" key="2">
    <source>
        <dbReference type="EMBL" id="KAK3295189.1"/>
    </source>
</evidence>
<dbReference type="InterPro" id="IPR025649">
    <property type="entry name" value="DUF4360"/>
</dbReference>
<feature type="compositionally biased region" description="Low complexity" evidence="1">
    <location>
        <begin position="172"/>
        <end position="181"/>
    </location>
</feature>
<keyword evidence="3" id="KW-1185">Reference proteome</keyword>
<gene>
    <name evidence="2" type="ORF">B0H64DRAFT_416984</name>
</gene>
<dbReference type="PANTHER" id="PTHR38847:SF1">
    <property type="entry name" value="PSEUDOURIDINE SYNTHASE RSUA_RLUA-LIKE DOMAIN-CONTAINING PROTEIN"/>
    <property type="match status" value="1"/>
</dbReference>
<evidence type="ECO:0000256" key="1">
    <source>
        <dbReference type="SAM" id="MobiDB-lite"/>
    </source>
</evidence>
<dbReference type="EMBL" id="JAUEPN010000004">
    <property type="protein sequence ID" value="KAK3295189.1"/>
    <property type="molecule type" value="Genomic_DNA"/>
</dbReference>
<dbReference type="Proteomes" id="UP001278766">
    <property type="component" value="Unassembled WGS sequence"/>
</dbReference>
<dbReference type="Pfam" id="PF14273">
    <property type="entry name" value="DUF4360"/>
    <property type="match status" value="1"/>
</dbReference>
<name>A0AAE0LSH3_9PEZI</name>
<sequence length="204" mass="21407">MASLVTVADPVASATILPQLSNVTITSISAQGTGCPEGTMSTAFSSDRTTITFGFDDFDTYIGPGMSPASKSKTCNITLTLSHPLGYSFEILDVVYHGFARLDAESNGIIVSSYTITGNEEGNGVFQTRSNIAGEPVGVYTRTNAIPEQSRLASRCGAGETGLQMETRATVSSGSSSNSGGWDDEPPFSLTVQQIHLGWSACKE</sequence>
<organism evidence="2 3">
    <name type="scientific">Chaetomium fimeti</name>
    <dbReference type="NCBI Taxonomy" id="1854472"/>
    <lineage>
        <taxon>Eukaryota</taxon>
        <taxon>Fungi</taxon>
        <taxon>Dikarya</taxon>
        <taxon>Ascomycota</taxon>
        <taxon>Pezizomycotina</taxon>
        <taxon>Sordariomycetes</taxon>
        <taxon>Sordariomycetidae</taxon>
        <taxon>Sordariales</taxon>
        <taxon>Chaetomiaceae</taxon>
        <taxon>Chaetomium</taxon>
    </lineage>
</organism>